<feature type="compositionally biased region" description="Polar residues" evidence="1">
    <location>
        <begin position="98"/>
        <end position="108"/>
    </location>
</feature>
<accession>A0ABN8Z8T6</accession>
<evidence type="ECO:0000313" key="2">
    <source>
        <dbReference type="EMBL" id="CAI9169008.1"/>
    </source>
</evidence>
<protein>
    <submittedName>
        <fullName evidence="2">Uncharacterized protein</fullName>
    </submittedName>
</protein>
<keyword evidence="3" id="KW-1185">Reference proteome</keyword>
<gene>
    <name evidence="2" type="ORF">MRATA1EN1_LOCUS17970</name>
</gene>
<evidence type="ECO:0000256" key="1">
    <source>
        <dbReference type="SAM" id="MobiDB-lite"/>
    </source>
</evidence>
<reference evidence="2" key="1">
    <citation type="submission" date="2023-04" db="EMBL/GenBank/DDBJ databases">
        <authorList>
            <consortium name="ELIXIR-Norway"/>
        </authorList>
    </citation>
    <scope>NUCLEOTIDE SEQUENCE [LARGE SCALE GENOMIC DNA]</scope>
</reference>
<dbReference type="Proteomes" id="UP001176941">
    <property type="component" value="Chromosome 28"/>
</dbReference>
<proteinExistence type="predicted"/>
<dbReference type="EMBL" id="OX459964">
    <property type="protein sequence ID" value="CAI9169008.1"/>
    <property type="molecule type" value="Genomic_DNA"/>
</dbReference>
<organism evidence="2 3">
    <name type="scientific">Rangifer tarandus platyrhynchus</name>
    <name type="common">Svalbard reindeer</name>
    <dbReference type="NCBI Taxonomy" id="3082113"/>
    <lineage>
        <taxon>Eukaryota</taxon>
        <taxon>Metazoa</taxon>
        <taxon>Chordata</taxon>
        <taxon>Craniata</taxon>
        <taxon>Vertebrata</taxon>
        <taxon>Euteleostomi</taxon>
        <taxon>Mammalia</taxon>
        <taxon>Eutheria</taxon>
        <taxon>Laurasiatheria</taxon>
        <taxon>Artiodactyla</taxon>
        <taxon>Ruminantia</taxon>
        <taxon>Pecora</taxon>
        <taxon>Cervidae</taxon>
        <taxon>Odocoileinae</taxon>
        <taxon>Rangifer</taxon>
    </lineage>
</organism>
<feature type="compositionally biased region" description="Basic and acidic residues" evidence="1">
    <location>
        <begin position="84"/>
        <end position="95"/>
    </location>
</feature>
<feature type="region of interest" description="Disordered" evidence="1">
    <location>
        <begin position="81"/>
        <end position="108"/>
    </location>
</feature>
<name>A0ABN8Z8T6_RANTA</name>
<sequence length="108" mass="12238">MVWEQGVWGPLGMLVLRQREPSLQRAPPPGSELVEAWCRLSLFQTWLAGAGRALSEVRTSWLPDSSQLTFGRRARQGNGFKEITSQERKVAEERSPVLSLTSQDWNEN</sequence>
<evidence type="ECO:0000313" key="3">
    <source>
        <dbReference type="Proteomes" id="UP001176941"/>
    </source>
</evidence>